<name>A0ABN1MSM8_9FLAO</name>
<evidence type="ECO:0000313" key="2">
    <source>
        <dbReference type="EMBL" id="GAA0875945.1"/>
    </source>
</evidence>
<keyword evidence="3" id="KW-1185">Reference proteome</keyword>
<protein>
    <recommendedName>
        <fullName evidence="1">DUF5723 domain-containing protein</fullName>
    </recommendedName>
</protein>
<dbReference type="Pfam" id="PF18990">
    <property type="entry name" value="DUF5723"/>
    <property type="match status" value="1"/>
</dbReference>
<dbReference type="RefSeq" id="WP_343787939.1">
    <property type="nucleotide sequence ID" value="NZ_BAAAFH010000011.1"/>
</dbReference>
<dbReference type="EMBL" id="BAAAFH010000011">
    <property type="protein sequence ID" value="GAA0875945.1"/>
    <property type="molecule type" value="Genomic_DNA"/>
</dbReference>
<evidence type="ECO:0000259" key="1">
    <source>
        <dbReference type="Pfam" id="PF18990"/>
    </source>
</evidence>
<dbReference type="Proteomes" id="UP001501126">
    <property type="component" value="Unassembled WGS sequence"/>
</dbReference>
<sequence>MNNRFISGCITFLLGINFTTAQEILPLQHDTSYFKGEFILHGDAFYHSNTIRTEFANTLLWGGYITDEMKDASLKNAAGRPRNRFGGTFSSGLEYRNYTVNLFGKEDWGFLVKAGYEIYAGAQFTRDAFSLLFKGNAHVTDNMADLTDLRFDQITYQKIGFGVVDKRSKSAISLNLVNAQSFTKMHFVNGEYRQSPQTDSVSLLLKGDYSSASGGMSNGLGFALDADFRIEIPWGKAKTAYIRLKAENIGVAFFNNQTKNYSLDTMYRYSGFEISELTSSFGNGNEEFSLADSLNIRPSEGGKAVWLPGYIQLAKIVDRTNPAKLQPFFGINVYTNAIYLPQVFAGIHYQPHPVIAIGAQASYGGFGELRGGFYLDLKLGQFYLGLGTQDVYGAVSKNGLGQSLTGRITWKID</sequence>
<dbReference type="InterPro" id="IPR043781">
    <property type="entry name" value="DUF5723"/>
</dbReference>
<reference evidence="2 3" key="1">
    <citation type="journal article" date="2019" name="Int. J. Syst. Evol. Microbiol.">
        <title>The Global Catalogue of Microorganisms (GCM) 10K type strain sequencing project: providing services to taxonomists for standard genome sequencing and annotation.</title>
        <authorList>
            <consortium name="The Broad Institute Genomics Platform"/>
            <consortium name="The Broad Institute Genome Sequencing Center for Infectious Disease"/>
            <person name="Wu L."/>
            <person name="Ma J."/>
        </authorList>
    </citation>
    <scope>NUCLEOTIDE SEQUENCE [LARGE SCALE GENOMIC DNA]</scope>
    <source>
        <strain evidence="2 3">JCM 16083</strain>
    </source>
</reference>
<feature type="domain" description="DUF5723" evidence="1">
    <location>
        <begin position="207"/>
        <end position="385"/>
    </location>
</feature>
<comment type="caution">
    <text evidence="2">The sequence shown here is derived from an EMBL/GenBank/DDBJ whole genome shotgun (WGS) entry which is preliminary data.</text>
</comment>
<evidence type="ECO:0000313" key="3">
    <source>
        <dbReference type="Proteomes" id="UP001501126"/>
    </source>
</evidence>
<gene>
    <name evidence="2" type="ORF">GCM10009118_23540</name>
</gene>
<proteinExistence type="predicted"/>
<accession>A0ABN1MSM8</accession>
<organism evidence="2 3">
    <name type="scientific">Wandonia haliotis</name>
    <dbReference type="NCBI Taxonomy" id="574963"/>
    <lineage>
        <taxon>Bacteria</taxon>
        <taxon>Pseudomonadati</taxon>
        <taxon>Bacteroidota</taxon>
        <taxon>Flavobacteriia</taxon>
        <taxon>Flavobacteriales</taxon>
        <taxon>Crocinitomicaceae</taxon>
        <taxon>Wandonia</taxon>
    </lineage>
</organism>